<dbReference type="PANTHER" id="PTHR22947:SF3">
    <property type="entry name" value="MSP DOMAIN-CONTAINING PROTEIN-RELATED"/>
    <property type="match status" value="1"/>
</dbReference>
<protein>
    <recommendedName>
        <fullName evidence="1">Major sperm protein</fullName>
    </recommendedName>
</protein>
<dbReference type="InterPro" id="IPR051774">
    <property type="entry name" value="Sperm-specific_class_P"/>
</dbReference>
<dbReference type="InterPro" id="IPR013783">
    <property type="entry name" value="Ig-like_fold"/>
</dbReference>
<dbReference type="PANTHER" id="PTHR22947">
    <property type="entry name" value="MAJOR SPERM PROTEIN"/>
    <property type="match status" value="1"/>
</dbReference>
<keyword evidence="1" id="KW-0963">Cytoplasm</keyword>
<keyword evidence="1" id="KW-0206">Cytoskeleton</keyword>
<evidence type="ECO:0000313" key="6">
    <source>
        <dbReference type="WBParaSite" id="TCNE_0001663901-mRNA-1"/>
    </source>
</evidence>
<dbReference type="AlphaFoldDB" id="A0A183V7B8"/>
<evidence type="ECO:0000256" key="2">
    <source>
        <dbReference type="SAM" id="Phobius"/>
    </source>
</evidence>
<evidence type="ECO:0000313" key="5">
    <source>
        <dbReference type="Proteomes" id="UP000050794"/>
    </source>
</evidence>
<feature type="transmembrane region" description="Helical" evidence="2">
    <location>
        <begin position="28"/>
        <end position="51"/>
    </location>
</feature>
<accession>A0A183V7B8</accession>
<dbReference type="Pfam" id="PF00635">
    <property type="entry name" value="Motile_Sperm"/>
    <property type="match status" value="1"/>
</dbReference>
<dbReference type="SUPFAM" id="SSF49354">
    <property type="entry name" value="PapD-like"/>
    <property type="match status" value="1"/>
</dbReference>
<keyword evidence="2" id="KW-1133">Transmembrane helix</keyword>
<evidence type="ECO:0000256" key="1">
    <source>
        <dbReference type="RuleBase" id="RU003425"/>
    </source>
</evidence>
<dbReference type="InterPro" id="IPR000535">
    <property type="entry name" value="MSP_dom"/>
</dbReference>
<organism evidence="5 6">
    <name type="scientific">Toxocara canis</name>
    <name type="common">Canine roundworm</name>
    <dbReference type="NCBI Taxonomy" id="6265"/>
    <lineage>
        <taxon>Eukaryota</taxon>
        <taxon>Metazoa</taxon>
        <taxon>Ecdysozoa</taxon>
        <taxon>Nematoda</taxon>
        <taxon>Chromadorea</taxon>
        <taxon>Rhabditida</taxon>
        <taxon>Spirurina</taxon>
        <taxon>Ascaridomorpha</taxon>
        <taxon>Ascaridoidea</taxon>
        <taxon>Toxocaridae</taxon>
        <taxon>Toxocara</taxon>
    </lineage>
</organism>
<dbReference type="Gene3D" id="2.60.40.10">
    <property type="entry name" value="Immunoglobulins"/>
    <property type="match status" value="1"/>
</dbReference>
<evidence type="ECO:0000259" key="3">
    <source>
        <dbReference type="PROSITE" id="PS50202"/>
    </source>
</evidence>
<dbReference type="Proteomes" id="UP000050794">
    <property type="component" value="Unassembled WGS sequence"/>
</dbReference>
<dbReference type="PROSITE" id="PS50202">
    <property type="entry name" value="MSP"/>
    <property type="match status" value="1"/>
</dbReference>
<evidence type="ECO:0000313" key="4">
    <source>
        <dbReference type="EMBL" id="VDM47959.1"/>
    </source>
</evidence>
<keyword evidence="2" id="KW-0472">Membrane</keyword>
<reference evidence="6" key="1">
    <citation type="submission" date="2016-06" db="UniProtKB">
        <authorList>
            <consortium name="WormBaseParasite"/>
        </authorList>
    </citation>
    <scope>IDENTIFICATION</scope>
</reference>
<feature type="domain" description="MSP" evidence="3">
    <location>
        <begin position="20"/>
        <end position="126"/>
    </location>
</feature>
<dbReference type="WBParaSite" id="TCNE_0001663901-mRNA-1">
    <property type="protein sequence ID" value="TCNE_0001663901-mRNA-1"/>
    <property type="gene ID" value="TCNE_0001663901"/>
</dbReference>
<comment type="function">
    <text evidence="1">Central component in molecular interactions underlying sperm crawling. Forms an extensive filament system that extends from sperm villipoda, along the leading edge of the pseudopod.</text>
</comment>
<keyword evidence="2" id="KW-0812">Transmembrane</keyword>
<sequence length="126" mass="13342">MPVQVADDGGPALVGNKVPALVVDPPAAILPFGGGICTVMLINVSAIRLAFKMRSSNNNNYRLRPVYGFVEATSMAPLEIIRLSGPVGADRLVAQFKVAPIDAQDPQSLFKSGQPYGEVIIHLTAQ</sequence>
<proteinExistence type="predicted"/>
<reference evidence="4 5" key="2">
    <citation type="submission" date="2018-11" db="EMBL/GenBank/DDBJ databases">
        <authorList>
            <consortium name="Pathogen Informatics"/>
        </authorList>
    </citation>
    <scope>NUCLEOTIDE SEQUENCE [LARGE SCALE GENOMIC DNA]</scope>
</reference>
<name>A0A183V7B8_TOXCA</name>
<dbReference type="InterPro" id="IPR008962">
    <property type="entry name" value="PapD-like_sf"/>
</dbReference>
<dbReference type="EMBL" id="UYWY01023766">
    <property type="protein sequence ID" value="VDM47959.1"/>
    <property type="molecule type" value="Genomic_DNA"/>
</dbReference>
<keyword evidence="5" id="KW-1185">Reference proteome</keyword>
<gene>
    <name evidence="4" type="ORF">TCNE_LOCUS16638</name>
</gene>